<dbReference type="AlphaFoldDB" id="A0A7J5YJ93"/>
<organism evidence="1 2">
    <name type="scientific">Dissostichus mawsoni</name>
    <name type="common">Antarctic cod</name>
    <dbReference type="NCBI Taxonomy" id="36200"/>
    <lineage>
        <taxon>Eukaryota</taxon>
        <taxon>Metazoa</taxon>
        <taxon>Chordata</taxon>
        <taxon>Craniata</taxon>
        <taxon>Vertebrata</taxon>
        <taxon>Euteleostomi</taxon>
        <taxon>Actinopterygii</taxon>
        <taxon>Neopterygii</taxon>
        <taxon>Teleostei</taxon>
        <taxon>Neoteleostei</taxon>
        <taxon>Acanthomorphata</taxon>
        <taxon>Eupercaria</taxon>
        <taxon>Perciformes</taxon>
        <taxon>Notothenioidei</taxon>
        <taxon>Nototheniidae</taxon>
        <taxon>Dissostichus</taxon>
    </lineage>
</organism>
<dbReference type="EMBL" id="JAAKFY010000012">
    <property type="protein sequence ID" value="KAF3848547.1"/>
    <property type="molecule type" value="Genomic_DNA"/>
</dbReference>
<sequence>MIWKWLERRQAPSWTEETWRSPSSSSFWFCPCAARGGLCLRDTVQISLQPEASSDLPPPYRQITVETEFDNPLYETGGVSLRNNTNTVQRH</sequence>
<proteinExistence type="predicted"/>
<evidence type="ECO:0000313" key="1">
    <source>
        <dbReference type="EMBL" id="KAF3848547.1"/>
    </source>
</evidence>
<gene>
    <name evidence="1" type="ORF">F7725_015044</name>
</gene>
<reference evidence="1 2" key="1">
    <citation type="submission" date="2020-03" db="EMBL/GenBank/DDBJ databases">
        <title>Dissostichus mawsoni Genome sequencing and assembly.</title>
        <authorList>
            <person name="Park H."/>
        </authorList>
    </citation>
    <scope>NUCLEOTIDE SEQUENCE [LARGE SCALE GENOMIC DNA]</scope>
    <source>
        <strain evidence="1">DM0001</strain>
        <tissue evidence="1">Muscle</tissue>
    </source>
</reference>
<accession>A0A7J5YJ93</accession>
<name>A0A7J5YJ93_DISMA</name>
<keyword evidence="2" id="KW-1185">Reference proteome</keyword>
<protein>
    <submittedName>
        <fullName evidence="1">Uncharacterized protein</fullName>
    </submittedName>
</protein>
<evidence type="ECO:0000313" key="2">
    <source>
        <dbReference type="Proteomes" id="UP000518266"/>
    </source>
</evidence>
<comment type="caution">
    <text evidence="1">The sequence shown here is derived from an EMBL/GenBank/DDBJ whole genome shotgun (WGS) entry which is preliminary data.</text>
</comment>
<dbReference type="Proteomes" id="UP000518266">
    <property type="component" value="Unassembled WGS sequence"/>
</dbReference>